<accession>A0ABR6RBE8</accession>
<name>A0ABR6RBE8_9BURK</name>
<gene>
    <name evidence="3" type="ORF">HNP33_000528</name>
</gene>
<organism evidence="3 4">
    <name type="scientific">Comamonas odontotermitis</name>
    <dbReference type="NCBI Taxonomy" id="379895"/>
    <lineage>
        <taxon>Bacteria</taxon>
        <taxon>Pseudomonadati</taxon>
        <taxon>Pseudomonadota</taxon>
        <taxon>Betaproteobacteria</taxon>
        <taxon>Burkholderiales</taxon>
        <taxon>Comamonadaceae</taxon>
        <taxon>Comamonas</taxon>
    </lineage>
</organism>
<dbReference type="EMBL" id="JACHKZ010000002">
    <property type="protein sequence ID" value="MBB6576480.1"/>
    <property type="molecule type" value="Genomic_DNA"/>
</dbReference>
<feature type="signal peptide" evidence="2">
    <location>
        <begin position="1"/>
        <end position="22"/>
    </location>
</feature>
<sequence>MRNIWKAWIATAALCGTAATFAQTPAATAAPAAAAKPAAAMQTFLCKDGTSVQAETSKGACKGHKGIDKSGGASAAPAAAAKAAPAAAAAAPAPAATKTGAVPAPAKTPAPGGGAGKVWANNNTKVYHCQGDRYYGTTKNGEYMSEADAKAKGMHAAKGSKACSA</sequence>
<proteinExistence type="predicted"/>
<dbReference type="Proteomes" id="UP000562492">
    <property type="component" value="Unassembled WGS sequence"/>
</dbReference>
<feature type="compositionally biased region" description="Low complexity" evidence="1">
    <location>
        <begin position="98"/>
        <end position="110"/>
    </location>
</feature>
<evidence type="ECO:0000256" key="1">
    <source>
        <dbReference type="SAM" id="MobiDB-lite"/>
    </source>
</evidence>
<evidence type="ECO:0000256" key="2">
    <source>
        <dbReference type="SAM" id="SignalP"/>
    </source>
</evidence>
<keyword evidence="2" id="KW-0732">Signal</keyword>
<feature type="region of interest" description="Disordered" evidence="1">
    <location>
        <begin position="98"/>
        <end position="119"/>
    </location>
</feature>
<evidence type="ECO:0000313" key="3">
    <source>
        <dbReference type="EMBL" id="MBB6576480.1"/>
    </source>
</evidence>
<protein>
    <submittedName>
        <fullName evidence="3">Uncharacterized protein</fullName>
    </submittedName>
</protein>
<comment type="caution">
    <text evidence="3">The sequence shown here is derived from an EMBL/GenBank/DDBJ whole genome shotgun (WGS) entry which is preliminary data.</text>
</comment>
<evidence type="ECO:0000313" key="4">
    <source>
        <dbReference type="Proteomes" id="UP000562492"/>
    </source>
</evidence>
<keyword evidence="4" id="KW-1185">Reference proteome</keyword>
<feature type="chain" id="PRO_5045517803" evidence="2">
    <location>
        <begin position="23"/>
        <end position="165"/>
    </location>
</feature>
<dbReference type="RefSeq" id="WP_184704977.1">
    <property type="nucleotide sequence ID" value="NZ_JACHKZ010000002.1"/>
</dbReference>
<reference evidence="3 4" key="1">
    <citation type="submission" date="2020-08" db="EMBL/GenBank/DDBJ databases">
        <title>Functional genomics of gut bacteria from endangered species of beetles.</title>
        <authorList>
            <person name="Carlos-Shanley C."/>
        </authorList>
    </citation>
    <scope>NUCLEOTIDE SEQUENCE [LARGE SCALE GENOMIC DNA]</scope>
    <source>
        <strain evidence="3 4">S00124</strain>
    </source>
</reference>